<keyword evidence="2" id="KW-1185">Reference proteome</keyword>
<evidence type="ECO:0000313" key="2">
    <source>
        <dbReference type="Proteomes" id="UP000267096"/>
    </source>
</evidence>
<name>A0A3P6U1R4_ANISI</name>
<organism evidence="1 2">
    <name type="scientific">Anisakis simplex</name>
    <name type="common">Herring worm</name>
    <dbReference type="NCBI Taxonomy" id="6269"/>
    <lineage>
        <taxon>Eukaryota</taxon>
        <taxon>Metazoa</taxon>
        <taxon>Ecdysozoa</taxon>
        <taxon>Nematoda</taxon>
        <taxon>Chromadorea</taxon>
        <taxon>Rhabditida</taxon>
        <taxon>Spirurina</taxon>
        <taxon>Ascaridomorpha</taxon>
        <taxon>Ascaridoidea</taxon>
        <taxon>Anisakidae</taxon>
        <taxon>Anisakis</taxon>
        <taxon>Anisakis simplex complex</taxon>
    </lineage>
</organism>
<proteinExistence type="predicted"/>
<accession>A0A3P6U1R4</accession>
<feature type="non-terminal residue" evidence="1">
    <location>
        <position position="119"/>
    </location>
</feature>
<reference evidence="1 2" key="1">
    <citation type="submission" date="2018-11" db="EMBL/GenBank/DDBJ databases">
        <authorList>
            <consortium name="Pathogen Informatics"/>
        </authorList>
    </citation>
    <scope>NUCLEOTIDE SEQUENCE [LARGE SCALE GENOMIC DNA]</scope>
</reference>
<dbReference type="Proteomes" id="UP000267096">
    <property type="component" value="Unassembled WGS sequence"/>
</dbReference>
<dbReference type="AlphaFoldDB" id="A0A3P6U1R4"/>
<protein>
    <submittedName>
        <fullName evidence="1">Uncharacterized protein</fullName>
    </submittedName>
</protein>
<sequence length="119" mass="12662">MSLGDLRISYNVRGSGSKQRVIPIREFASSQCADAKALCLVPDASCIALILSNGNVLLVSIKTLVDVPWGQEGIVGDDSLALIEIDTNGNGNNDCLKTPTSALSYCALYSKRPVLIYSN</sequence>
<evidence type="ECO:0000313" key="1">
    <source>
        <dbReference type="EMBL" id="VDK72044.1"/>
    </source>
</evidence>
<dbReference type="EMBL" id="UYRR01037941">
    <property type="protein sequence ID" value="VDK72044.1"/>
    <property type="molecule type" value="Genomic_DNA"/>
</dbReference>
<gene>
    <name evidence="1" type="ORF">ASIM_LOCUS19775</name>
</gene>